<feature type="compositionally biased region" description="Low complexity" evidence="3">
    <location>
        <begin position="1004"/>
        <end position="1013"/>
    </location>
</feature>
<feature type="compositionally biased region" description="Low complexity" evidence="3">
    <location>
        <begin position="579"/>
        <end position="603"/>
    </location>
</feature>
<dbReference type="KEGG" id="bcom:BAUCODRAFT_144394"/>
<gene>
    <name evidence="5" type="ORF">BAUCODRAFT_144394</name>
</gene>
<feature type="compositionally biased region" description="Low complexity" evidence="3">
    <location>
        <begin position="462"/>
        <end position="472"/>
    </location>
</feature>
<feature type="region of interest" description="Disordered" evidence="3">
    <location>
        <begin position="409"/>
        <end position="488"/>
    </location>
</feature>
<dbReference type="InterPro" id="IPR036546">
    <property type="entry name" value="MED15_KIX"/>
</dbReference>
<feature type="compositionally biased region" description="Polar residues" evidence="3">
    <location>
        <begin position="1264"/>
        <end position="1273"/>
    </location>
</feature>
<feature type="region of interest" description="Disordered" evidence="3">
    <location>
        <begin position="991"/>
        <end position="1030"/>
    </location>
</feature>
<accession>M2NNG2</accession>
<feature type="compositionally biased region" description="Polar residues" evidence="3">
    <location>
        <begin position="788"/>
        <end position="811"/>
    </location>
</feature>
<feature type="domain" description="Mediator complex subunit 15 KIX" evidence="4">
    <location>
        <begin position="49"/>
        <end position="125"/>
    </location>
</feature>
<evidence type="ECO:0000313" key="5">
    <source>
        <dbReference type="EMBL" id="EMD00776.1"/>
    </source>
</evidence>
<feature type="region of interest" description="Disordered" evidence="3">
    <location>
        <begin position="862"/>
        <end position="945"/>
    </location>
</feature>
<evidence type="ECO:0000256" key="3">
    <source>
        <dbReference type="SAM" id="MobiDB-lite"/>
    </source>
</evidence>
<feature type="compositionally biased region" description="Low complexity" evidence="3">
    <location>
        <begin position="1187"/>
        <end position="1209"/>
    </location>
</feature>
<feature type="compositionally biased region" description="Polar residues" evidence="3">
    <location>
        <begin position="1395"/>
        <end position="1410"/>
    </location>
</feature>
<feature type="region of interest" description="Disordered" evidence="3">
    <location>
        <begin position="1566"/>
        <end position="1595"/>
    </location>
</feature>
<name>M2NNG2_BAUPA</name>
<dbReference type="OMA" id="GQLKQWA"/>
<protein>
    <recommendedName>
        <fullName evidence="4">Mediator complex subunit 15 KIX domain-containing protein</fullName>
    </recommendedName>
</protein>
<dbReference type="Proteomes" id="UP000011761">
    <property type="component" value="Unassembled WGS sequence"/>
</dbReference>
<proteinExistence type="predicted"/>
<evidence type="ECO:0000313" key="6">
    <source>
        <dbReference type="Proteomes" id="UP000011761"/>
    </source>
</evidence>
<feature type="compositionally biased region" description="Low complexity" evidence="3">
    <location>
        <begin position="380"/>
        <end position="396"/>
    </location>
</feature>
<feature type="region of interest" description="Disordered" evidence="3">
    <location>
        <begin position="735"/>
        <end position="827"/>
    </location>
</feature>
<dbReference type="GeneID" id="19108492"/>
<feature type="region of interest" description="Disordered" evidence="3">
    <location>
        <begin position="579"/>
        <end position="655"/>
    </location>
</feature>
<feature type="region of interest" description="Disordered" evidence="3">
    <location>
        <begin position="1178"/>
        <end position="1280"/>
    </location>
</feature>
<feature type="compositionally biased region" description="Low complexity" evidence="3">
    <location>
        <begin position="862"/>
        <end position="872"/>
    </location>
</feature>
<feature type="compositionally biased region" description="Low complexity" evidence="3">
    <location>
        <begin position="409"/>
        <end position="441"/>
    </location>
</feature>
<feature type="compositionally biased region" description="Polar residues" evidence="3">
    <location>
        <begin position="818"/>
        <end position="827"/>
    </location>
</feature>
<keyword evidence="2" id="KW-0539">Nucleus</keyword>
<feature type="compositionally biased region" description="Low complexity" evidence="3">
    <location>
        <begin position="629"/>
        <end position="651"/>
    </location>
</feature>
<comment type="subcellular location">
    <subcellularLocation>
        <location evidence="1">Nucleus</location>
    </subcellularLocation>
</comment>
<dbReference type="OrthoDB" id="3918840at2759"/>
<feature type="compositionally biased region" description="Low complexity" evidence="3">
    <location>
        <begin position="1411"/>
        <end position="1426"/>
    </location>
</feature>
<evidence type="ECO:0000259" key="4">
    <source>
        <dbReference type="Pfam" id="PF16987"/>
    </source>
</evidence>
<feature type="region of interest" description="Disordered" evidence="3">
    <location>
        <begin position="1363"/>
        <end position="1435"/>
    </location>
</feature>
<feature type="compositionally biased region" description="Polar residues" evidence="3">
    <location>
        <begin position="873"/>
        <end position="898"/>
    </location>
</feature>
<feature type="region of interest" description="Disordered" evidence="3">
    <location>
        <begin position="1509"/>
        <end position="1531"/>
    </location>
</feature>
<dbReference type="EMBL" id="KB445550">
    <property type="protein sequence ID" value="EMD00776.1"/>
    <property type="molecule type" value="Genomic_DNA"/>
</dbReference>
<feature type="compositionally biased region" description="Low complexity" evidence="3">
    <location>
        <begin position="1020"/>
        <end position="1029"/>
    </location>
</feature>
<sequence length="1623" mass="178276">MEQPNLMPMNGMMPQNMNSMQRPQSGNHGQQIYAQILTSLRERQAALPQGWQRTFDMGQRAGITMQIVTQLRMLQPGVDLAQTLKIAQSWELRTMQESGNQEQYRHAMSQKMSEIAGKRAAQAQAQSQALRLQGTVTGASTTNMDMLANNNNMMGMNMSNSGMGMPNGAPMNGNFGGQQPNNALSHLQQPMVPSPIPPPQQNVGIDPAALSNTGGPPQMQANANSLNPQQMQQMQREIFQMAQAMMQRTDEATKEQLRTNFVNSLTEQARNEILATGQDPLHRFYIQKAKELHAKKKADQQIQMQNRNGLQQSSNGQQAMNLNVPGQQPMSQGAPTIDLSTIIGQQAHALKQQETGGEVVPASNNTSFDLADMNMPQGINPQMLGNPNGQPQNNNPQLQQLLMQQQRIQQQNMMARQQALQQQQQLRGQPGGLNAPNALNGGPAGQINSPAMSMLNRPMVPPGQQGTPNTPQSNRMPPNQPPQTPMNPAAQLLQHHQQMLNQGTSGGTQGLQQPQQPQISRETFALLQSNKQTTDSNQFKQMWAKPDLQQQFLSMPLAKQQELLHKMAGRMGPFGVVNGGQQPSQQQPGMQPNMNPQGQPSNMGNNAPRQMIPAGTPVRQFNSHPPPNQQMQTPNMPDSGDMQQRLQQQQQNHAMSQFRQKALDLRPFPRSVLSQLGLAVTDNVRVWGQLKNHINQKQDVIPPQTMQKVQALQNQWFEQHPEEISMAVQQLQRIQQQKAQQQAGRAQQQAGPSGAPGQPQVSGPPNMQMPNGQAPPAQMVPPTAPMQAPNQGQPISSGQMPQLQQLVSPQEIQEARSKFSQMSSMTDEQIRDILGRRRREQQLAMKAQQEALRNAQLQNAQMMRAQAQMQGAPSSANQPNQRGQQPVRQHQANQQPASLSGKRPPQSNDNDDVVEIPNPNAPAAQMSVAPQAPPMQQRPSQQGNPLNMLRAMSKEQQTQYMASLGPEEKKRMFDNLNRQRMQAEAIKKAQMGLPNNESVPPPTQARTQQQQQQPTPPQQPTSGPQQQQQLRNAQVIQKLQAMMAEVERANPKGPPVQMDDASFQQVASILKRLAGPVRKMTQPFAMGLTHGAGLPNIEERVRAAMAARTIIMQNTDEHGNMLGGQVSLDLQRLKQLETDLNSYFGELRSLQENRKAQAQQQQQRIGGQQAPNLVQTSVQAQVPQKTPAPSKPQAQSQAPPVASAAPQHSQARKSSRPPPAPTDDKKFDWGAPSPHGVPKYDSGRNELTPDKLKFPPNKKRKTGQPESQASTPAAQMGTPGAVATVSPIVTAGKVPSPEQSRKVQLQQVDTEGRQFRCKDALCEASIKGFETEELLKKHEEVQHAPVADPLAFLLENAAKALSVDQDGHPLPQKVPVKSQPRSLPAAKPAVKREGQTPNVKQEAVTPQQPSAAKAKAKATAEAAEPAAPEEEKTLREVIEERMGFKPETPQPAAAGDSALDTVPRREMDDNMFSELVNDAFAGDDWAGVPGFQICDFAEIPVENWGIQLESESSPELSPSNSEGSRPSDVSENDALRLAFQWDAFGNGDTLAPDVLMKTQKLRLSGSPALSNASKEVDTACAAKPQEEPKKDQVEDEWDWSGDMTDFQSMFPVVNSMTDMNMSL</sequence>
<dbReference type="HOGENOM" id="CLU_243448_0_0_1"/>
<dbReference type="Pfam" id="PF16987">
    <property type="entry name" value="KIX_2"/>
    <property type="match status" value="1"/>
</dbReference>
<keyword evidence="6" id="KW-1185">Reference proteome</keyword>
<dbReference type="eggNOG" id="ENOG502S52Q">
    <property type="taxonomic scope" value="Eukaryota"/>
</dbReference>
<dbReference type="GO" id="GO:0005634">
    <property type="term" value="C:nucleus"/>
    <property type="evidence" value="ECO:0007669"/>
    <property type="project" value="UniProtKB-SubCell"/>
</dbReference>
<feature type="compositionally biased region" description="Low complexity" evidence="3">
    <location>
        <begin position="1509"/>
        <end position="1524"/>
    </location>
</feature>
<feature type="region of interest" description="Disordered" evidence="3">
    <location>
        <begin position="374"/>
        <end position="396"/>
    </location>
</feature>
<feature type="compositionally biased region" description="Basic and acidic residues" evidence="3">
    <location>
        <begin position="1241"/>
        <end position="1253"/>
    </location>
</feature>
<evidence type="ECO:0000256" key="1">
    <source>
        <dbReference type="ARBA" id="ARBA00004123"/>
    </source>
</evidence>
<reference evidence="5 6" key="1">
    <citation type="journal article" date="2012" name="PLoS Pathog.">
        <title>Diverse lifestyles and strategies of plant pathogenesis encoded in the genomes of eighteen Dothideomycetes fungi.</title>
        <authorList>
            <person name="Ohm R.A."/>
            <person name="Feau N."/>
            <person name="Henrissat B."/>
            <person name="Schoch C.L."/>
            <person name="Horwitz B.A."/>
            <person name="Barry K.W."/>
            <person name="Condon B.J."/>
            <person name="Copeland A.C."/>
            <person name="Dhillon B."/>
            <person name="Glaser F."/>
            <person name="Hesse C.N."/>
            <person name="Kosti I."/>
            <person name="LaButti K."/>
            <person name="Lindquist E.A."/>
            <person name="Lucas S."/>
            <person name="Salamov A.A."/>
            <person name="Bradshaw R.E."/>
            <person name="Ciuffetti L."/>
            <person name="Hamelin R.C."/>
            <person name="Kema G.H.J."/>
            <person name="Lawrence C."/>
            <person name="Scott J.A."/>
            <person name="Spatafora J.W."/>
            <person name="Turgeon B.G."/>
            <person name="de Wit P.J.G.M."/>
            <person name="Zhong S."/>
            <person name="Goodwin S.B."/>
            <person name="Grigoriev I.V."/>
        </authorList>
    </citation>
    <scope>NUCLEOTIDE SEQUENCE [LARGE SCALE GENOMIC DNA]</scope>
    <source>
        <strain evidence="5 6">UAMH 10762</strain>
    </source>
</reference>
<organism evidence="5 6">
    <name type="scientific">Baudoinia panamericana (strain UAMH 10762)</name>
    <name type="common">Angels' share fungus</name>
    <name type="synonym">Baudoinia compniacensis (strain UAMH 10762)</name>
    <dbReference type="NCBI Taxonomy" id="717646"/>
    <lineage>
        <taxon>Eukaryota</taxon>
        <taxon>Fungi</taxon>
        <taxon>Dikarya</taxon>
        <taxon>Ascomycota</taxon>
        <taxon>Pezizomycotina</taxon>
        <taxon>Dothideomycetes</taxon>
        <taxon>Dothideomycetidae</taxon>
        <taxon>Mycosphaerellales</taxon>
        <taxon>Teratosphaeriaceae</taxon>
        <taxon>Baudoinia</taxon>
    </lineage>
</organism>
<feature type="compositionally biased region" description="Low complexity" evidence="3">
    <location>
        <begin position="735"/>
        <end position="765"/>
    </location>
</feature>
<dbReference type="RefSeq" id="XP_007671960.1">
    <property type="nucleotide sequence ID" value="XM_007673770.1"/>
</dbReference>
<evidence type="ECO:0000256" key="2">
    <source>
        <dbReference type="ARBA" id="ARBA00023242"/>
    </source>
</evidence>
<feature type="region of interest" description="Disordered" evidence="3">
    <location>
        <begin position="1291"/>
        <end position="1310"/>
    </location>
</feature>